<proteinExistence type="inferred from homology"/>
<accession>A0A212RRJ6</accession>
<sequence length="248" mass="25251">MTAPALKLFDLTGKSILVTGASRGIGAALAQGLADAGARVCAVGRSPAPEAPSGSVEYHSADLRTQIVEIVARAAGDAGRLDGLVNCAGVTLPAQDGADEMRRFRQTFDTNLDAAYGAVLAAVPLMGAGGSIVNVTSIGSVTGFPDNPGYVSSKGALRMLTKALAVDLGPKGIRVNALAPGYIATAMTAKSFAAPVEHERRRAHTCLGRWGKPEDLIGAAIFLLSDASAYVTGADIFVDGGWTAKGLV</sequence>
<dbReference type="FunFam" id="3.40.50.720:FF:000084">
    <property type="entry name" value="Short-chain dehydrogenase reductase"/>
    <property type="match status" value="1"/>
</dbReference>
<evidence type="ECO:0000313" key="4">
    <source>
        <dbReference type="Proteomes" id="UP000198418"/>
    </source>
</evidence>
<dbReference type="RefSeq" id="WP_088521204.1">
    <property type="nucleotide sequence ID" value="NZ_FYDG01000006.1"/>
</dbReference>
<dbReference type="PANTHER" id="PTHR42760:SF135">
    <property type="entry name" value="BLL7886 PROTEIN"/>
    <property type="match status" value="1"/>
</dbReference>
<dbReference type="GO" id="GO:0016616">
    <property type="term" value="F:oxidoreductase activity, acting on the CH-OH group of donors, NAD or NADP as acceptor"/>
    <property type="evidence" value="ECO:0007669"/>
    <property type="project" value="TreeGrafter"/>
</dbReference>
<dbReference type="AlphaFoldDB" id="A0A212RRJ6"/>
<protein>
    <submittedName>
        <fullName evidence="3">Gluconate 5-dehydrogenase</fullName>
    </submittedName>
</protein>
<keyword evidence="4" id="KW-1185">Reference proteome</keyword>
<comment type="similarity">
    <text evidence="1">Belongs to the short-chain dehydrogenases/reductases (SDR) family.</text>
</comment>
<evidence type="ECO:0000313" key="3">
    <source>
        <dbReference type="EMBL" id="SNB75233.1"/>
    </source>
</evidence>
<evidence type="ECO:0000259" key="2">
    <source>
        <dbReference type="SMART" id="SM00822"/>
    </source>
</evidence>
<dbReference type="InterPro" id="IPR036291">
    <property type="entry name" value="NAD(P)-bd_dom_sf"/>
</dbReference>
<dbReference type="Gene3D" id="3.40.50.720">
    <property type="entry name" value="NAD(P)-binding Rossmann-like Domain"/>
    <property type="match status" value="1"/>
</dbReference>
<dbReference type="PROSITE" id="PS00061">
    <property type="entry name" value="ADH_SHORT"/>
    <property type="match status" value="1"/>
</dbReference>
<evidence type="ECO:0000256" key="1">
    <source>
        <dbReference type="ARBA" id="ARBA00006484"/>
    </source>
</evidence>
<dbReference type="GO" id="GO:0030497">
    <property type="term" value="P:fatty acid elongation"/>
    <property type="evidence" value="ECO:0007669"/>
    <property type="project" value="TreeGrafter"/>
</dbReference>
<dbReference type="PRINTS" id="PR00080">
    <property type="entry name" value="SDRFAMILY"/>
</dbReference>
<dbReference type="EMBL" id="FYDG01000006">
    <property type="protein sequence ID" value="SNB75233.1"/>
    <property type="molecule type" value="Genomic_DNA"/>
</dbReference>
<dbReference type="Pfam" id="PF13561">
    <property type="entry name" value="adh_short_C2"/>
    <property type="match status" value="1"/>
</dbReference>
<dbReference type="InterPro" id="IPR002347">
    <property type="entry name" value="SDR_fam"/>
</dbReference>
<dbReference type="SMART" id="SM00822">
    <property type="entry name" value="PKS_KR"/>
    <property type="match status" value="1"/>
</dbReference>
<dbReference type="PRINTS" id="PR00081">
    <property type="entry name" value="GDHRDH"/>
</dbReference>
<dbReference type="SUPFAM" id="SSF51735">
    <property type="entry name" value="NAD(P)-binding Rossmann-fold domains"/>
    <property type="match status" value="1"/>
</dbReference>
<name>A0A212RRJ6_RHOAC</name>
<dbReference type="OrthoDB" id="286404at2"/>
<organism evidence="3 4">
    <name type="scientific">Rhodoblastus acidophilus</name>
    <name type="common">Rhodopseudomonas acidophila</name>
    <dbReference type="NCBI Taxonomy" id="1074"/>
    <lineage>
        <taxon>Bacteria</taxon>
        <taxon>Pseudomonadati</taxon>
        <taxon>Pseudomonadota</taxon>
        <taxon>Alphaproteobacteria</taxon>
        <taxon>Hyphomicrobiales</taxon>
        <taxon>Rhodoblastaceae</taxon>
        <taxon>Rhodoblastus</taxon>
    </lineage>
</organism>
<dbReference type="Proteomes" id="UP000198418">
    <property type="component" value="Unassembled WGS sequence"/>
</dbReference>
<feature type="domain" description="Ketoreductase" evidence="2">
    <location>
        <begin position="14"/>
        <end position="141"/>
    </location>
</feature>
<dbReference type="InterPro" id="IPR057326">
    <property type="entry name" value="KR_dom"/>
</dbReference>
<gene>
    <name evidence="3" type="ORF">SAMN06265338_106201</name>
</gene>
<reference evidence="4" key="1">
    <citation type="submission" date="2017-06" db="EMBL/GenBank/DDBJ databases">
        <authorList>
            <person name="Varghese N."/>
            <person name="Submissions S."/>
        </authorList>
    </citation>
    <scope>NUCLEOTIDE SEQUENCE [LARGE SCALE GENOMIC DNA]</scope>
    <source>
        <strain evidence="4">DSM 137</strain>
    </source>
</reference>
<dbReference type="PANTHER" id="PTHR42760">
    <property type="entry name" value="SHORT-CHAIN DEHYDROGENASES/REDUCTASES FAMILY MEMBER"/>
    <property type="match status" value="1"/>
</dbReference>
<dbReference type="InterPro" id="IPR020904">
    <property type="entry name" value="Sc_DH/Rdtase_CS"/>
</dbReference>